<feature type="region of interest" description="Disordered" evidence="1">
    <location>
        <begin position="308"/>
        <end position="379"/>
    </location>
</feature>
<feature type="transmembrane region" description="Helical" evidence="2">
    <location>
        <begin position="112"/>
        <end position="133"/>
    </location>
</feature>
<dbReference type="Proteomes" id="UP000054937">
    <property type="component" value="Unassembled WGS sequence"/>
</dbReference>
<keyword evidence="2" id="KW-0472">Membrane</keyword>
<evidence type="ECO:0000256" key="1">
    <source>
        <dbReference type="SAM" id="MobiDB-lite"/>
    </source>
</evidence>
<feature type="transmembrane region" description="Helical" evidence="2">
    <location>
        <begin position="140"/>
        <end position="163"/>
    </location>
</feature>
<keyword evidence="2" id="KW-1133">Transmembrane helix</keyword>
<evidence type="ECO:0008006" key="5">
    <source>
        <dbReference type="Google" id="ProtNLM"/>
    </source>
</evidence>
<reference evidence="3 4" key="1">
    <citation type="journal article" date="2015" name="Sci. Rep.">
        <title>Genome of the facultative scuticociliatosis pathogen Pseudocohnilembus persalinus provides insight into its virulence through horizontal gene transfer.</title>
        <authorList>
            <person name="Xiong J."/>
            <person name="Wang G."/>
            <person name="Cheng J."/>
            <person name="Tian M."/>
            <person name="Pan X."/>
            <person name="Warren A."/>
            <person name="Jiang C."/>
            <person name="Yuan D."/>
            <person name="Miao W."/>
        </authorList>
    </citation>
    <scope>NUCLEOTIDE SEQUENCE [LARGE SCALE GENOMIC DNA]</scope>
    <source>
        <strain evidence="3">36N120E</strain>
    </source>
</reference>
<keyword evidence="2" id="KW-0812">Transmembrane</keyword>
<proteinExistence type="predicted"/>
<keyword evidence="4" id="KW-1185">Reference proteome</keyword>
<dbReference type="AlphaFoldDB" id="A0A0V0Q8G7"/>
<feature type="compositionally biased region" description="Low complexity" evidence="1">
    <location>
        <begin position="315"/>
        <end position="327"/>
    </location>
</feature>
<evidence type="ECO:0000313" key="3">
    <source>
        <dbReference type="EMBL" id="KRW98521.1"/>
    </source>
</evidence>
<feature type="transmembrane region" description="Helical" evidence="2">
    <location>
        <begin position="191"/>
        <end position="212"/>
    </location>
</feature>
<accession>A0A0V0Q8G7</accession>
<feature type="region of interest" description="Disordered" evidence="1">
    <location>
        <begin position="283"/>
        <end position="302"/>
    </location>
</feature>
<comment type="caution">
    <text evidence="3">The sequence shown here is derived from an EMBL/GenBank/DDBJ whole genome shotgun (WGS) entry which is preliminary data.</text>
</comment>
<feature type="transmembrane region" description="Helical" evidence="2">
    <location>
        <begin position="79"/>
        <end position="100"/>
    </location>
</feature>
<name>A0A0V0Q8G7_PSEPJ</name>
<feature type="compositionally biased region" description="Low complexity" evidence="1">
    <location>
        <begin position="283"/>
        <end position="294"/>
    </location>
</feature>
<protein>
    <recommendedName>
        <fullName evidence="5">Transmembrane protein</fullName>
    </recommendedName>
</protein>
<gene>
    <name evidence="3" type="ORF">PPERSA_00118</name>
</gene>
<feature type="compositionally biased region" description="Low complexity" evidence="1">
    <location>
        <begin position="341"/>
        <end position="350"/>
    </location>
</feature>
<evidence type="ECO:0000313" key="4">
    <source>
        <dbReference type="Proteomes" id="UP000054937"/>
    </source>
</evidence>
<organism evidence="3 4">
    <name type="scientific">Pseudocohnilembus persalinus</name>
    <name type="common">Ciliate</name>
    <dbReference type="NCBI Taxonomy" id="266149"/>
    <lineage>
        <taxon>Eukaryota</taxon>
        <taxon>Sar</taxon>
        <taxon>Alveolata</taxon>
        <taxon>Ciliophora</taxon>
        <taxon>Intramacronucleata</taxon>
        <taxon>Oligohymenophorea</taxon>
        <taxon>Scuticociliatia</taxon>
        <taxon>Philasterida</taxon>
        <taxon>Pseudocohnilembidae</taxon>
        <taxon>Pseudocohnilembus</taxon>
    </lineage>
</organism>
<evidence type="ECO:0000256" key="2">
    <source>
        <dbReference type="SAM" id="Phobius"/>
    </source>
</evidence>
<dbReference type="EMBL" id="LDAU01000242">
    <property type="protein sequence ID" value="KRW98521.1"/>
    <property type="molecule type" value="Genomic_DNA"/>
</dbReference>
<dbReference type="InParanoid" id="A0A0V0Q8G7"/>
<feature type="region of interest" description="Disordered" evidence="1">
    <location>
        <begin position="1"/>
        <end position="32"/>
    </location>
</feature>
<feature type="compositionally biased region" description="Low complexity" evidence="1">
    <location>
        <begin position="358"/>
        <end position="373"/>
    </location>
</feature>
<sequence>MQQISQKVEQFSQKNKTTSNKQRNPETNSELYNSENVNSNYIRQQQNMNNSKIKEKEEEIEILKIETGLFYDKIAFYKCIQYIAAILIAILAITLLSFTLYLNNTDHQMRRIYGFGLSGISIILAIGLVTLNYKFEVVPGFVYVVSSIILGIGSLFLSVFMNISRFYQDKNDDVQPIIEPHTDDWYTIDHIATWIFDIIPLVILLTSAISLVQLQKAQKIKQSYERIYLLKNDIDRELNEPLINSGETKMSYQQEFMEEKQDHLSRTSTNNAIELQNSIQSSQNNINNIHNPNNSRKRQVSDSNIKISQVKNENQKQNSNYTSNNYNRTTEVSRKTEYAPNKSTNNNNNINKEKPINDKSNIITNNTSNMNKTPQSSISQDNYSNLKYIQQQKNANNSSSINDDQIFLKNKINKRSDDITEQIHNTYVAYDKKLKEVSVSFVGQTDSSQNNDNSPLKISQNVKYQKSNSSARPFQGKLKFTQSSSEFQIKNGQLFDSVYEESGEHNHLGGPHINDLIGKKNQSRLQEFNEDLEFESSYD</sequence>